<keyword evidence="3" id="KW-1185">Reference proteome</keyword>
<accession>A0A9P5Q394</accession>
<sequence length="287" mass="31529">MIWAAAVAIQRKLSPHLLAMANDKSYQPGKETRAVRLAFSILTPRLIFLRTHVLGWQSCPLIIESIVASCQRLSRIVRRTETSPSAEPAWYLADHMVQEILEYANLHFHLPNCPISIPLDKDCQETDWLGDQEPIDTGGEEEVEEASDAPSDSERSTYEEPPSHSRVGVSGWRETFSLPDPEIEGRRKSKVPPAPPPAVVSDKKTKKAPAPAIVPKASKEVKTPSVPKASKAPKVSTDIKVTRSLKSQGTPLLEAPAAGSSKSKNKVKDVKGKGKEVISDPVMVRFY</sequence>
<reference evidence="2" key="1">
    <citation type="submission" date="2020-11" db="EMBL/GenBank/DDBJ databases">
        <authorList>
            <consortium name="DOE Joint Genome Institute"/>
            <person name="Ahrendt S."/>
            <person name="Riley R."/>
            <person name="Andreopoulos W."/>
            <person name="Labutti K."/>
            <person name="Pangilinan J."/>
            <person name="Ruiz-Duenas F.J."/>
            <person name="Barrasa J.M."/>
            <person name="Sanchez-Garcia M."/>
            <person name="Camarero S."/>
            <person name="Miyauchi S."/>
            <person name="Serrano A."/>
            <person name="Linde D."/>
            <person name="Babiker R."/>
            <person name="Drula E."/>
            <person name="Ayuso-Fernandez I."/>
            <person name="Pacheco R."/>
            <person name="Padilla G."/>
            <person name="Ferreira P."/>
            <person name="Barriuso J."/>
            <person name="Kellner H."/>
            <person name="Castanera R."/>
            <person name="Alfaro M."/>
            <person name="Ramirez L."/>
            <person name="Pisabarro A.G."/>
            <person name="Kuo A."/>
            <person name="Tritt A."/>
            <person name="Lipzen A."/>
            <person name="He G."/>
            <person name="Yan M."/>
            <person name="Ng V."/>
            <person name="Cullen D."/>
            <person name="Martin F."/>
            <person name="Rosso M.-N."/>
            <person name="Henrissat B."/>
            <person name="Hibbett D."/>
            <person name="Martinez A.T."/>
            <person name="Grigoriev I.V."/>
        </authorList>
    </citation>
    <scope>NUCLEOTIDE SEQUENCE</scope>
    <source>
        <strain evidence="2">AH 40177</strain>
    </source>
</reference>
<feature type="compositionally biased region" description="Acidic residues" evidence="1">
    <location>
        <begin position="128"/>
        <end position="147"/>
    </location>
</feature>
<comment type="caution">
    <text evidence="2">The sequence shown here is derived from an EMBL/GenBank/DDBJ whole genome shotgun (WGS) entry which is preliminary data.</text>
</comment>
<feature type="region of interest" description="Disordered" evidence="1">
    <location>
        <begin position="127"/>
        <end position="273"/>
    </location>
</feature>
<dbReference type="EMBL" id="JADNRY010000018">
    <property type="protein sequence ID" value="KAF9073340.1"/>
    <property type="molecule type" value="Genomic_DNA"/>
</dbReference>
<name>A0A9P5Q394_9AGAR</name>
<gene>
    <name evidence="2" type="ORF">BDP27DRAFT_1483659</name>
</gene>
<dbReference type="AlphaFoldDB" id="A0A9P5Q394"/>
<evidence type="ECO:0000313" key="2">
    <source>
        <dbReference type="EMBL" id="KAF9073340.1"/>
    </source>
</evidence>
<evidence type="ECO:0000256" key="1">
    <source>
        <dbReference type="SAM" id="MobiDB-lite"/>
    </source>
</evidence>
<feature type="compositionally biased region" description="Basic and acidic residues" evidence="1">
    <location>
        <begin position="152"/>
        <end position="163"/>
    </location>
</feature>
<proteinExistence type="predicted"/>
<evidence type="ECO:0000313" key="3">
    <source>
        <dbReference type="Proteomes" id="UP000772434"/>
    </source>
</evidence>
<dbReference type="Proteomes" id="UP000772434">
    <property type="component" value="Unassembled WGS sequence"/>
</dbReference>
<organism evidence="2 3">
    <name type="scientific">Rhodocollybia butyracea</name>
    <dbReference type="NCBI Taxonomy" id="206335"/>
    <lineage>
        <taxon>Eukaryota</taxon>
        <taxon>Fungi</taxon>
        <taxon>Dikarya</taxon>
        <taxon>Basidiomycota</taxon>
        <taxon>Agaricomycotina</taxon>
        <taxon>Agaricomycetes</taxon>
        <taxon>Agaricomycetidae</taxon>
        <taxon>Agaricales</taxon>
        <taxon>Marasmiineae</taxon>
        <taxon>Omphalotaceae</taxon>
        <taxon>Rhodocollybia</taxon>
    </lineage>
</organism>
<protein>
    <submittedName>
        <fullName evidence="2">Uncharacterized protein</fullName>
    </submittedName>
</protein>